<dbReference type="RefSeq" id="WP_093965600.1">
    <property type="nucleotide sequence ID" value="NZ_FXYE01000001.1"/>
</dbReference>
<reference evidence="3" key="1">
    <citation type="submission" date="2017-05" db="EMBL/GenBank/DDBJ databases">
        <authorList>
            <person name="Rodrigo-Torres L."/>
            <person name="Arahal R. D."/>
            <person name="Lucena T."/>
        </authorList>
    </citation>
    <scope>NUCLEOTIDE SEQUENCE [LARGE SCALE GENOMIC DNA]</scope>
    <source>
        <strain evidence="3">CECT 8621</strain>
    </source>
</reference>
<dbReference type="InterPro" id="IPR043129">
    <property type="entry name" value="ATPase_NBD"/>
</dbReference>
<accession>A0A238JN60</accession>
<dbReference type="OrthoDB" id="9809995at2"/>
<dbReference type="Gene3D" id="3.30.420.40">
    <property type="match status" value="2"/>
</dbReference>
<feature type="domain" description="Gcp-like" evidence="1">
    <location>
        <begin position="39"/>
        <end position="132"/>
    </location>
</feature>
<gene>
    <name evidence="2" type="primary">tsaB</name>
    <name evidence="2" type="ORF">COL8621_00331</name>
</gene>
<evidence type="ECO:0000259" key="1">
    <source>
        <dbReference type="Pfam" id="PF00814"/>
    </source>
</evidence>
<dbReference type="Pfam" id="PF00814">
    <property type="entry name" value="TsaD"/>
    <property type="match status" value="1"/>
</dbReference>
<dbReference type="GO" id="GO:0002949">
    <property type="term" value="P:tRNA threonylcarbamoyladenosine modification"/>
    <property type="evidence" value="ECO:0007669"/>
    <property type="project" value="InterPro"/>
</dbReference>
<dbReference type="NCBIfam" id="TIGR03725">
    <property type="entry name" value="T6A_YeaZ"/>
    <property type="match status" value="1"/>
</dbReference>
<dbReference type="EMBL" id="FXYE01000001">
    <property type="protein sequence ID" value="SMX31206.1"/>
    <property type="molecule type" value="Genomic_DNA"/>
</dbReference>
<dbReference type="Proteomes" id="UP000202922">
    <property type="component" value="Unassembled WGS sequence"/>
</dbReference>
<dbReference type="GO" id="GO:0005829">
    <property type="term" value="C:cytosol"/>
    <property type="evidence" value="ECO:0007669"/>
    <property type="project" value="TreeGrafter"/>
</dbReference>
<name>A0A238JN60_9RHOB</name>
<sequence>MKPKGGLSPNILAFDTSLPHVSGAVMSDAILAERDEAMKRGQAERLMPLLEELLGEAGGTWGDLDAIAVGVGPGNFTGIRISVSAARGLALSLGIPAIGVSMFEALLDWDDPLSQPAELLSIEAPRGRAYIQHFSYGSAQSAPRLIDPEAPPTDLDLPANIIVRGFRADEIAKPHQAAFQLVGPSRVAAHMARIAAIRLKADGFDASARPAPLYVRPADAAPASDPPPVILP</sequence>
<evidence type="ECO:0000313" key="3">
    <source>
        <dbReference type="Proteomes" id="UP000202922"/>
    </source>
</evidence>
<organism evidence="2 3">
    <name type="scientific">Actibacterium lipolyticum</name>
    <dbReference type="NCBI Taxonomy" id="1524263"/>
    <lineage>
        <taxon>Bacteria</taxon>
        <taxon>Pseudomonadati</taxon>
        <taxon>Pseudomonadota</taxon>
        <taxon>Alphaproteobacteria</taxon>
        <taxon>Rhodobacterales</taxon>
        <taxon>Roseobacteraceae</taxon>
        <taxon>Actibacterium</taxon>
    </lineage>
</organism>
<dbReference type="PANTHER" id="PTHR11735:SF11">
    <property type="entry name" value="TRNA THREONYLCARBAMOYLADENOSINE BIOSYNTHESIS PROTEIN TSAB"/>
    <property type="match status" value="1"/>
</dbReference>
<dbReference type="InterPro" id="IPR000905">
    <property type="entry name" value="Gcp-like_dom"/>
</dbReference>
<dbReference type="PANTHER" id="PTHR11735">
    <property type="entry name" value="TRNA N6-ADENOSINE THREONYLCARBAMOYLTRANSFERASE"/>
    <property type="match status" value="1"/>
</dbReference>
<evidence type="ECO:0000313" key="2">
    <source>
        <dbReference type="EMBL" id="SMX31206.1"/>
    </source>
</evidence>
<proteinExistence type="predicted"/>
<dbReference type="SUPFAM" id="SSF53067">
    <property type="entry name" value="Actin-like ATPase domain"/>
    <property type="match status" value="1"/>
</dbReference>
<dbReference type="InterPro" id="IPR022496">
    <property type="entry name" value="T6A_TsaB"/>
</dbReference>
<keyword evidence="3" id="KW-1185">Reference proteome</keyword>
<dbReference type="AlphaFoldDB" id="A0A238JN60"/>
<protein>
    <submittedName>
        <fullName evidence="2">tRNA threonylcarbamoyladenosine biosynthesis protein TsaB</fullName>
    </submittedName>
</protein>